<protein>
    <submittedName>
        <fullName evidence="1">Uncharacterized protein</fullName>
    </submittedName>
</protein>
<keyword evidence="2" id="KW-1185">Reference proteome</keyword>
<accession>A0AAP0L8A3</accession>
<evidence type="ECO:0000313" key="1">
    <source>
        <dbReference type="EMBL" id="KAK9166378.1"/>
    </source>
</evidence>
<dbReference type="Proteomes" id="UP001419268">
    <property type="component" value="Unassembled WGS sequence"/>
</dbReference>
<organism evidence="1 2">
    <name type="scientific">Stephania cephalantha</name>
    <dbReference type="NCBI Taxonomy" id="152367"/>
    <lineage>
        <taxon>Eukaryota</taxon>
        <taxon>Viridiplantae</taxon>
        <taxon>Streptophyta</taxon>
        <taxon>Embryophyta</taxon>
        <taxon>Tracheophyta</taxon>
        <taxon>Spermatophyta</taxon>
        <taxon>Magnoliopsida</taxon>
        <taxon>Ranunculales</taxon>
        <taxon>Menispermaceae</taxon>
        <taxon>Menispermoideae</taxon>
        <taxon>Cissampelideae</taxon>
        <taxon>Stephania</taxon>
    </lineage>
</organism>
<gene>
    <name evidence="1" type="ORF">Scep_001569</name>
</gene>
<reference evidence="1 2" key="1">
    <citation type="submission" date="2024-01" db="EMBL/GenBank/DDBJ databases">
        <title>Genome assemblies of Stephania.</title>
        <authorList>
            <person name="Yang L."/>
        </authorList>
    </citation>
    <scope>NUCLEOTIDE SEQUENCE [LARGE SCALE GENOMIC DNA]</scope>
    <source>
        <strain evidence="1">JXDWG</strain>
        <tissue evidence="1">Leaf</tissue>
    </source>
</reference>
<comment type="caution">
    <text evidence="1">The sequence shown here is derived from an EMBL/GenBank/DDBJ whole genome shotgun (WGS) entry which is preliminary data.</text>
</comment>
<sequence>MRVLAKKFKEIKESWSSNQSFINPRGLWGFGMVVGNVAESDRCVFEALECDLSIMVDSFVRRRGIFRCCVVRL</sequence>
<dbReference type="AlphaFoldDB" id="A0AAP0L8A3"/>
<dbReference type="EMBL" id="JBBNAG010000001">
    <property type="protein sequence ID" value="KAK9166378.1"/>
    <property type="molecule type" value="Genomic_DNA"/>
</dbReference>
<evidence type="ECO:0000313" key="2">
    <source>
        <dbReference type="Proteomes" id="UP001419268"/>
    </source>
</evidence>
<name>A0AAP0L8A3_9MAGN</name>
<proteinExistence type="predicted"/>